<dbReference type="SUPFAM" id="SSF46894">
    <property type="entry name" value="C-terminal effector domain of the bipartite response regulators"/>
    <property type="match status" value="1"/>
</dbReference>
<protein>
    <recommendedName>
        <fullName evidence="3">Bacterial transcriptional activator domain-containing protein</fullName>
    </recommendedName>
</protein>
<evidence type="ECO:0000313" key="5">
    <source>
        <dbReference type="Proteomes" id="UP000321685"/>
    </source>
</evidence>
<dbReference type="Pfam" id="PF13191">
    <property type="entry name" value="AAA_16"/>
    <property type="match status" value="1"/>
</dbReference>
<evidence type="ECO:0000259" key="3">
    <source>
        <dbReference type="SMART" id="SM01043"/>
    </source>
</evidence>
<dbReference type="SUPFAM" id="SSF48452">
    <property type="entry name" value="TPR-like"/>
    <property type="match status" value="2"/>
</dbReference>
<dbReference type="RefSeq" id="WP_186817278.1">
    <property type="nucleotide sequence ID" value="NZ_BJVJ01000146.1"/>
</dbReference>
<keyword evidence="5" id="KW-1185">Reference proteome</keyword>
<evidence type="ECO:0000256" key="2">
    <source>
        <dbReference type="ARBA" id="ARBA00023163"/>
    </source>
</evidence>
<dbReference type="InterPro" id="IPR005158">
    <property type="entry name" value="BTAD"/>
</dbReference>
<comment type="caution">
    <text evidence="4">The sequence shown here is derived from an EMBL/GenBank/DDBJ whole genome shotgun (WGS) entry which is preliminary data.</text>
</comment>
<dbReference type="SUPFAM" id="SSF52540">
    <property type="entry name" value="P-loop containing nucleoside triphosphate hydrolases"/>
    <property type="match status" value="1"/>
</dbReference>
<dbReference type="SMART" id="SM01043">
    <property type="entry name" value="BTAD"/>
    <property type="match status" value="1"/>
</dbReference>
<dbReference type="InterPro" id="IPR041664">
    <property type="entry name" value="AAA_16"/>
</dbReference>
<gene>
    <name evidence="4" type="ORF">PSU4_60500</name>
</gene>
<dbReference type="PANTHER" id="PTHR35807">
    <property type="entry name" value="TRANSCRIPTIONAL REGULATOR REDD-RELATED"/>
    <property type="match status" value="1"/>
</dbReference>
<organism evidence="4 5">
    <name type="scientific">Pseudonocardia sulfidoxydans NBRC 16205</name>
    <dbReference type="NCBI Taxonomy" id="1223511"/>
    <lineage>
        <taxon>Bacteria</taxon>
        <taxon>Bacillati</taxon>
        <taxon>Actinomycetota</taxon>
        <taxon>Actinomycetes</taxon>
        <taxon>Pseudonocardiales</taxon>
        <taxon>Pseudonocardiaceae</taxon>
        <taxon>Pseudonocardia</taxon>
    </lineage>
</organism>
<dbReference type="InterPro" id="IPR011990">
    <property type="entry name" value="TPR-like_helical_dom_sf"/>
</dbReference>
<proteinExistence type="predicted"/>
<dbReference type="InterPro" id="IPR051677">
    <property type="entry name" value="AfsR-DnrI-RedD_regulator"/>
</dbReference>
<dbReference type="Pfam" id="PF03704">
    <property type="entry name" value="BTAD"/>
    <property type="match status" value="1"/>
</dbReference>
<sequence>MLKILALAGGSPVSADRLAQIVWGDPAVAHTSNRLGVTVSRARSLVGRDAVRRHDEGYSLAVTWLDLDELDELATDGRRRLAASGYPAARAAALAGLALRRGTLLEGTTGDWLLVERARAERLVAECRHIAAEAALAVGDSADCVAHAEHALDADAYDEIALRLLMRAFRMSGRIGSALAAYARTKAALLEDLGADPDPATQQLHQELLNPEHTAGQTSATRETIALPGRADALRQLDTALAATKGTFELVVVEGEAGIGKTRLVETFSANAARRGVTVLIGRCEEIARSVPLQPITDALASYLRRFEPEEVATLLGEDGRLLAPLLGGRARRNQPLTLEQDGSAHNATRSLLFSSVLDVFARLPGALPKVLVLEDCHLAGTSTIEWLHFATRRRHEANLLVIATNRPDEGHPLPAAPRLTLQPLDLTAVASLVGPERAPALLRRSAGNPLLLVELASADSQEIPRSLRETIAMRCARAGPTIARTLQTAAVLGDPIDLDLMAAVLGERPVVLLDHLEEGVRRRLLEERGGRFSFRHDVVREALAVDVSQGRREWIHRQATAAFATRNTVDPLALARHARLGGERRVAADALTAAAVHASERYDQRGAEQLLDEAVALSDNWKSRLARARVLISRQQFSAAFEDAVAARKLGGRAAAVEVQAWAARYDGDVERALALAELAVTLADDIETRVRALAVAGSTLHYLGRLADAERHLAEAVVLSRHEAGPMLLLGAVRAHQGRSREAITLIHQVLEPADSELPYTFPSEHARIFGAYALASLGRAAPALALVDQLEAESRRRQTWARYGGVASHLRAWIVRNLGATREADELDAKAYSGAWQSPVTSRWAALDLADGQIRAADLSAAARYLDQTTRNQSARSYLAWWSQLGEGLLRARIALAGGNARAAARLGREVAARGGDLGALRYAVLARLVVAQADTRLHQHVDLDSVYHDINLLPEVAGLEAWWLTAEVAADCKVPQWQDLARQRFEELHDWAGPYQPQLERQYKGFAADRSRAPQ</sequence>
<dbReference type="Proteomes" id="UP000321685">
    <property type="component" value="Unassembled WGS sequence"/>
</dbReference>
<accession>A0A511DQH6</accession>
<dbReference type="InterPro" id="IPR016032">
    <property type="entry name" value="Sig_transdc_resp-reg_C-effctor"/>
</dbReference>
<dbReference type="PANTHER" id="PTHR35807:SF1">
    <property type="entry name" value="TRANSCRIPTIONAL REGULATOR REDD"/>
    <property type="match status" value="1"/>
</dbReference>
<evidence type="ECO:0000256" key="1">
    <source>
        <dbReference type="ARBA" id="ARBA00023015"/>
    </source>
</evidence>
<dbReference type="EMBL" id="BJVJ01000146">
    <property type="protein sequence ID" value="GEL27096.1"/>
    <property type="molecule type" value="Genomic_DNA"/>
</dbReference>
<keyword evidence="2" id="KW-0804">Transcription</keyword>
<dbReference type="Gene3D" id="1.10.10.10">
    <property type="entry name" value="Winged helix-like DNA-binding domain superfamily/Winged helix DNA-binding domain"/>
    <property type="match status" value="1"/>
</dbReference>
<reference evidence="4 5" key="1">
    <citation type="submission" date="2019-07" db="EMBL/GenBank/DDBJ databases">
        <title>Whole genome shotgun sequence of Pseudonocardia sulfidoxydans NBRC 16205.</title>
        <authorList>
            <person name="Hosoyama A."/>
            <person name="Uohara A."/>
            <person name="Ohji S."/>
            <person name="Ichikawa N."/>
        </authorList>
    </citation>
    <scope>NUCLEOTIDE SEQUENCE [LARGE SCALE GENOMIC DNA]</scope>
    <source>
        <strain evidence="4 5">NBRC 16205</strain>
    </source>
</reference>
<dbReference type="GO" id="GO:0006355">
    <property type="term" value="P:regulation of DNA-templated transcription"/>
    <property type="evidence" value="ECO:0007669"/>
    <property type="project" value="InterPro"/>
</dbReference>
<name>A0A511DQH6_9PSEU</name>
<keyword evidence="1" id="KW-0805">Transcription regulation</keyword>
<dbReference type="GO" id="GO:0003677">
    <property type="term" value="F:DNA binding"/>
    <property type="evidence" value="ECO:0007669"/>
    <property type="project" value="InterPro"/>
</dbReference>
<dbReference type="Gene3D" id="1.25.40.10">
    <property type="entry name" value="Tetratricopeptide repeat domain"/>
    <property type="match status" value="2"/>
</dbReference>
<dbReference type="InterPro" id="IPR036388">
    <property type="entry name" value="WH-like_DNA-bd_sf"/>
</dbReference>
<dbReference type="InterPro" id="IPR027417">
    <property type="entry name" value="P-loop_NTPase"/>
</dbReference>
<evidence type="ECO:0000313" key="4">
    <source>
        <dbReference type="EMBL" id="GEL27096.1"/>
    </source>
</evidence>
<dbReference type="AlphaFoldDB" id="A0A511DQH6"/>
<feature type="domain" description="Bacterial transcriptional activator" evidence="3">
    <location>
        <begin position="65"/>
        <end position="209"/>
    </location>
</feature>